<feature type="transmembrane region" description="Helical" evidence="1">
    <location>
        <begin position="182"/>
        <end position="199"/>
    </location>
</feature>
<reference evidence="3 4" key="1">
    <citation type="submission" date="2020-08" db="EMBL/GenBank/DDBJ databases">
        <title>Genomic Encyclopedia of Type Strains, Phase IV (KMG-IV): sequencing the most valuable type-strain genomes for metagenomic binning, comparative biology and taxonomic classification.</title>
        <authorList>
            <person name="Goeker M."/>
        </authorList>
    </citation>
    <scope>NUCLEOTIDE SEQUENCE [LARGE SCALE GENOMIC DNA]</scope>
    <source>
        <strain evidence="3 4">DSM 45615</strain>
    </source>
</reference>
<keyword evidence="3" id="KW-0378">Hydrolase</keyword>
<dbReference type="GO" id="GO:0004175">
    <property type="term" value="F:endopeptidase activity"/>
    <property type="evidence" value="ECO:0007669"/>
    <property type="project" value="UniProtKB-ARBA"/>
</dbReference>
<dbReference type="GO" id="GO:0006508">
    <property type="term" value="P:proteolysis"/>
    <property type="evidence" value="ECO:0007669"/>
    <property type="project" value="UniProtKB-KW"/>
</dbReference>
<feature type="transmembrane region" description="Helical" evidence="1">
    <location>
        <begin position="141"/>
        <end position="161"/>
    </location>
</feature>
<dbReference type="InterPro" id="IPR003675">
    <property type="entry name" value="Rce1/LyrA-like_dom"/>
</dbReference>
<proteinExistence type="predicted"/>
<feature type="transmembrane region" description="Helical" evidence="1">
    <location>
        <begin position="86"/>
        <end position="115"/>
    </location>
</feature>
<dbReference type="InterPro" id="IPR042150">
    <property type="entry name" value="MmRce1-like"/>
</dbReference>
<sequence length="306" mass="32479">MSRHRNDLVVFLAVAFGLSWLLATPLWISGAPLGSPTQNITAVALMFTPALGVLAVFLLARRDGVSFREWARRTGLGLGPNRLRTIMLFVAAWIGTPLLVGVAIALSAAAGLLVLDLDDFSLLRQQLEAASQGQPLPAPPAAVAAAQVALAFLVAPIVNCVGAFGEEWGWRGWLLPRLMPMGTWRAVLVSGIIWGAWHAPVTLRGYNYPELGWLAAPLWTGFCVIYGALLGWLRLRTDSVWPAVVGHGALNAAAGLVAVFGDASAPPDPLIAGITGFVGWALLAAVSFVLMRVWPVTPARVSEASR</sequence>
<evidence type="ECO:0000256" key="1">
    <source>
        <dbReference type="SAM" id="Phobius"/>
    </source>
</evidence>
<feature type="transmembrane region" description="Helical" evidence="1">
    <location>
        <begin position="211"/>
        <end position="233"/>
    </location>
</feature>
<dbReference type="GO" id="GO:0080120">
    <property type="term" value="P:CAAX-box protein maturation"/>
    <property type="evidence" value="ECO:0007669"/>
    <property type="project" value="UniProtKB-ARBA"/>
</dbReference>
<feature type="domain" description="CAAX prenyl protease 2/Lysostaphin resistance protein A-like" evidence="2">
    <location>
        <begin position="152"/>
        <end position="252"/>
    </location>
</feature>
<organism evidence="3 4">
    <name type="scientific">Thermocatellispora tengchongensis</name>
    <dbReference type="NCBI Taxonomy" id="1073253"/>
    <lineage>
        <taxon>Bacteria</taxon>
        <taxon>Bacillati</taxon>
        <taxon>Actinomycetota</taxon>
        <taxon>Actinomycetes</taxon>
        <taxon>Streptosporangiales</taxon>
        <taxon>Streptosporangiaceae</taxon>
        <taxon>Thermocatellispora</taxon>
    </lineage>
</organism>
<evidence type="ECO:0000259" key="2">
    <source>
        <dbReference type="Pfam" id="PF02517"/>
    </source>
</evidence>
<keyword evidence="1" id="KW-0472">Membrane</keyword>
<dbReference type="AlphaFoldDB" id="A0A840P5J1"/>
<keyword evidence="1" id="KW-0812">Transmembrane</keyword>
<feature type="transmembrane region" description="Helical" evidence="1">
    <location>
        <begin position="240"/>
        <end position="258"/>
    </location>
</feature>
<dbReference type="PANTHER" id="PTHR35797">
    <property type="entry name" value="PROTEASE-RELATED"/>
    <property type="match status" value="1"/>
</dbReference>
<feature type="transmembrane region" description="Helical" evidence="1">
    <location>
        <begin position="270"/>
        <end position="290"/>
    </location>
</feature>
<keyword evidence="4" id="KW-1185">Reference proteome</keyword>
<comment type="caution">
    <text evidence="3">The sequence shown here is derived from an EMBL/GenBank/DDBJ whole genome shotgun (WGS) entry which is preliminary data.</text>
</comment>
<gene>
    <name evidence="3" type="ORF">HNP84_004344</name>
</gene>
<name>A0A840P5J1_9ACTN</name>
<dbReference type="EMBL" id="JACHGN010000008">
    <property type="protein sequence ID" value="MBB5134612.1"/>
    <property type="molecule type" value="Genomic_DNA"/>
</dbReference>
<evidence type="ECO:0000313" key="4">
    <source>
        <dbReference type="Proteomes" id="UP000578449"/>
    </source>
</evidence>
<protein>
    <submittedName>
        <fullName evidence="3">Membrane protease YdiL (CAAX protease family)</fullName>
    </submittedName>
</protein>
<accession>A0A840P5J1</accession>
<dbReference type="PANTHER" id="PTHR35797:SF1">
    <property type="entry name" value="PROTEASE"/>
    <property type="match status" value="1"/>
</dbReference>
<keyword evidence="3" id="KW-0645">Protease</keyword>
<dbReference type="Proteomes" id="UP000578449">
    <property type="component" value="Unassembled WGS sequence"/>
</dbReference>
<feature type="transmembrane region" description="Helical" evidence="1">
    <location>
        <begin position="40"/>
        <end position="60"/>
    </location>
</feature>
<dbReference type="RefSeq" id="WP_185051490.1">
    <property type="nucleotide sequence ID" value="NZ_BAABIX010000007.1"/>
</dbReference>
<dbReference type="Pfam" id="PF02517">
    <property type="entry name" value="Rce1-like"/>
    <property type="match status" value="1"/>
</dbReference>
<keyword evidence="1" id="KW-1133">Transmembrane helix</keyword>
<evidence type="ECO:0000313" key="3">
    <source>
        <dbReference type="EMBL" id="MBB5134612.1"/>
    </source>
</evidence>